<dbReference type="EMBL" id="JAYMYQ010000001">
    <property type="protein sequence ID" value="KAK7362921.1"/>
    <property type="molecule type" value="Genomic_DNA"/>
</dbReference>
<accession>A0AAN9MZN2</accession>
<evidence type="ECO:0000313" key="2">
    <source>
        <dbReference type="EMBL" id="KAK7362921.1"/>
    </source>
</evidence>
<dbReference type="AlphaFoldDB" id="A0AAN9MZN2"/>
<protein>
    <submittedName>
        <fullName evidence="2">Uncharacterized protein</fullName>
    </submittedName>
</protein>
<reference evidence="2 3" key="1">
    <citation type="submission" date="2024-01" db="EMBL/GenBank/DDBJ databases">
        <title>The genomes of 5 underutilized Papilionoideae crops provide insights into root nodulation and disease resistanc.</title>
        <authorList>
            <person name="Jiang F."/>
        </authorList>
    </citation>
    <scope>NUCLEOTIDE SEQUENCE [LARGE SCALE GENOMIC DNA]</scope>
    <source>
        <strain evidence="2">LVBAO_FW01</strain>
        <tissue evidence="2">Leaves</tissue>
    </source>
</reference>
<proteinExistence type="predicted"/>
<dbReference type="Proteomes" id="UP001367508">
    <property type="component" value="Unassembled WGS sequence"/>
</dbReference>
<name>A0AAN9MZN2_CANGL</name>
<evidence type="ECO:0000313" key="3">
    <source>
        <dbReference type="Proteomes" id="UP001367508"/>
    </source>
</evidence>
<feature type="region of interest" description="Disordered" evidence="1">
    <location>
        <begin position="245"/>
        <end position="277"/>
    </location>
</feature>
<gene>
    <name evidence="2" type="ORF">VNO77_05046</name>
</gene>
<feature type="compositionally biased region" description="Polar residues" evidence="1">
    <location>
        <begin position="245"/>
        <end position="255"/>
    </location>
</feature>
<organism evidence="2 3">
    <name type="scientific">Canavalia gladiata</name>
    <name type="common">Sword bean</name>
    <name type="synonym">Dolichos gladiatus</name>
    <dbReference type="NCBI Taxonomy" id="3824"/>
    <lineage>
        <taxon>Eukaryota</taxon>
        <taxon>Viridiplantae</taxon>
        <taxon>Streptophyta</taxon>
        <taxon>Embryophyta</taxon>
        <taxon>Tracheophyta</taxon>
        <taxon>Spermatophyta</taxon>
        <taxon>Magnoliopsida</taxon>
        <taxon>eudicotyledons</taxon>
        <taxon>Gunneridae</taxon>
        <taxon>Pentapetalae</taxon>
        <taxon>rosids</taxon>
        <taxon>fabids</taxon>
        <taxon>Fabales</taxon>
        <taxon>Fabaceae</taxon>
        <taxon>Papilionoideae</taxon>
        <taxon>50 kb inversion clade</taxon>
        <taxon>NPAAA clade</taxon>
        <taxon>indigoferoid/millettioid clade</taxon>
        <taxon>Phaseoleae</taxon>
        <taxon>Canavalia</taxon>
    </lineage>
</organism>
<evidence type="ECO:0000256" key="1">
    <source>
        <dbReference type="SAM" id="MobiDB-lite"/>
    </source>
</evidence>
<comment type="caution">
    <text evidence="2">The sequence shown here is derived from an EMBL/GenBank/DDBJ whole genome shotgun (WGS) entry which is preliminary data.</text>
</comment>
<keyword evidence="3" id="KW-1185">Reference proteome</keyword>
<sequence>MLIVRKAFNLDSFFLSKYVCLKITCVNIHDMSQAIWDLLGIWGMTRGSRISLGLSGSGGLLAYWVGKPRNYNNGTSADQQTKKFSNGANADQVAGWFTGLANQRITAVVLMQIRGLSQFDEDQVCVVTVQEFWETLVYLYSYFDSFPSSDPYPILVLPFDQEAETRWTTTYILLTQVVSRRVCSQKPAMPNNLATDTPPVSSWEEGYDSIEPEVCRIEASGLILANSLKVSILPIKISLFPSQKNPLSYSSNCQDKPSILPNQPREPKRVQKKVLQN</sequence>